<evidence type="ECO:0000313" key="3">
    <source>
        <dbReference type="Proteomes" id="UP000299102"/>
    </source>
</evidence>
<organism evidence="2 3">
    <name type="scientific">Eumeta variegata</name>
    <name type="common">Bagworm moth</name>
    <name type="synonym">Eumeta japonica</name>
    <dbReference type="NCBI Taxonomy" id="151549"/>
    <lineage>
        <taxon>Eukaryota</taxon>
        <taxon>Metazoa</taxon>
        <taxon>Ecdysozoa</taxon>
        <taxon>Arthropoda</taxon>
        <taxon>Hexapoda</taxon>
        <taxon>Insecta</taxon>
        <taxon>Pterygota</taxon>
        <taxon>Neoptera</taxon>
        <taxon>Endopterygota</taxon>
        <taxon>Lepidoptera</taxon>
        <taxon>Glossata</taxon>
        <taxon>Ditrysia</taxon>
        <taxon>Tineoidea</taxon>
        <taxon>Psychidae</taxon>
        <taxon>Oiketicinae</taxon>
        <taxon>Eumeta</taxon>
    </lineage>
</organism>
<dbReference type="AlphaFoldDB" id="A0A4C1XPG6"/>
<feature type="region of interest" description="Disordered" evidence="1">
    <location>
        <begin position="95"/>
        <end position="114"/>
    </location>
</feature>
<dbReference type="EMBL" id="BGZK01000937">
    <property type="protein sequence ID" value="GBP65711.1"/>
    <property type="molecule type" value="Genomic_DNA"/>
</dbReference>
<accession>A0A4C1XPG6</accession>
<keyword evidence="3" id="KW-1185">Reference proteome</keyword>
<name>A0A4C1XPG6_EUMVA</name>
<gene>
    <name evidence="2" type="ORF">EVAR_48413_1</name>
</gene>
<sequence>MWRSYGYTAPTYPHKRRDRDGKFVIASHKAAYGVGDLSDIPGKVAHKILVCDRRGCGCIGQPVGRQDKRGAVKGYDSPSGTVVPSRRPALEYQNETMTETQATQAVDPYPLPLA</sequence>
<dbReference type="Proteomes" id="UP000299102">
    <property type="component" value="Unassembled WGS sequence"/>
</dbReference>
<protein>
    <submittedName>
        <fullName evidence="2">Uncharacterized protein</fullName>
    </submittedName>
</protein>
<evidence type="ECO:0000313" key="2">
    <source>
        <dbReference type="EMBL" id="GBP65711.1"/>
    </source>
</evidence>
<evidence type="ECO:0000256" key="1">
    <source>
        <dbReference type="SAM" id="MobiDB-lite"/>
    </source>
</evidence>
<feature type="compositionally biased region" description="Polar residues" evidence="1">
    <location>
        <begin position="95"/>
        <end position="104"/>
    </location>
</feature>
<comment type="caution">
    <text evidence="2">The sequence shown here is derived from an EMBL/GenBank/DDBJ whole genome shotgun (WGS) entry which is preliminary data.</text>
</comment>
<proteinExistence type="predicted"/>
<reference evidence="2 3" key="1">
    <citation type="journal article" date="2019" name="Commun. Biol.">
        <title>The bagworm genome reveals a unique fibroin gene that provides high tensile strength.</title>
        <authorList>
            <person name="Kono N."/>
            <person name="Nakamura H."/>
            <person name="Ohtoshi R."/>
            <person name="Tomita M."/>
            <person name="Numata K."/>
            <person name="Arakawa K."/>
        </authorList>
    </citation>
    <scope>NUCLEOTIDE SEQUENCE [LARGE SCALE GENOMIC DNA]</scope>
</reference>